<reference evidence="1" key="1">
    <citation type="submission" date="2022-12" db="EMBL/GenBank/DDBJ databases">
        <title>Bacterial isolates from different developmental stages of Nematostella vectensis.</title>
        <authorList>
            <person name="Fraune S."/>
        </authorList>
    </citation>
    <scope>NUCLEOTIDE SEQUENCE</scope>
    <source>
        <strain evidence="1">G21619-S1</strain>
    </source>
</reference>
<comment type="caution">
    <text evidence="1">The sequence shown here is derived from an EMBL/GenBank/DDBJ whole genome shotgun (WGS) entry which is preliminary data.</text>
</comment>
<accession>A0ABT4M6Z2</accession>
<name>A0ABT4M6Z2_9BURK</name>
<protein>
    <submittedName>
        <fullName evidence="1">Uncharacterized protein</fullName>
    </submittedName>
</protein>
<dbReference type="RefSeq" id="WP_269360221.1">
    <property type="nucleotide sequence ID" value="NZ_JAPWHE010000014.1"/>
</dbReference>
<organism evidence="1 2">
    <name type="scientific">Castellaniella denitrificans</name>
    <dbReference type="NCBI Taxonomy" id="56119"/>
    <lineage>
        <taxon>Bacteria</taxon>
        <taxon>Pseudomonadati</taxon>
        <taxon>Pseudomonadota</taxon>
        <taxon>Betaproteobacteria</taxon>
        <taxon>Burkholderiales</taxon>
        <taxon>Alcaligenaceae</taxon>
        <taxon>Castellaniella</taxon>
    </lineage>
</organism>
<dbReference type="EMBL" id="JAPWHE010000014">
    <property type="protein sequence ID" value="MCZ4331087.1"/>
    <property type="molecule type" value="Genomic_DNA"/>
</dbReference>
<proteinExistence type="predicted"/>
<dbReference type="Proteomes" id="UP001068379">
    <property type="component" value="Unassembled WGS sequence"/>
</dbReference>
<sequence length="122" mass="13582">MIRRLYFRILKFILAPVLDDLEEGRQWSMGHIQKNRDMIDVLARRQGLFVGFGGDCLIDENGNACRPGAPKSDLPNTARADYVHYDHSQSAAEIAKLLNITKPGRHAVVIDIGPDMAAPQPT</sequence>
<gene>
    <name evidence="1" type="ORF">O4H32_14145</name>
</gene>
<evidence type="ECO:0000313" key="2">
    <source>
        <dbReference type="Proteomes" id="UP001068379"/>
    </source>
</evidence>
<keyword evidence="2" id="KW-1185">Reference proteome</keyword>
<evidence type="ECO:0000313" key="1">
    <source>
        <dbReference type="EMBL" id="MCZ4331087.1"/>
    </source>
</evidence>